<reference evidence="4 5" key="1">
    <citation type="submission" date="2013-09" db="EMBL/GenBank/DDBJ databases">
        <title>Complete genome sequence of Corynebacterium doosanense CAU 212(T) (=DSM 45436(T)), isolated from activated sludge.</title>
        <authorList>
            <person name="Schaffert L."/>
            <person name="Albersmeier A."/>
            <person name="Kalinowski J."/>
            <person name="Ruckert C."/>
        </authorList>
    </citation>
    <scope>NUCLEOTIDE SEQUENCE [LARGE SCALE GENOMIC DNA]</scope>
    <source>
        <strain evidence="4 5">CAU 212</strain>
    </source>
</reference>
<evidence type="ECO:0000313" key="5">
    <source>
        <dbReference type="Proteomes" id="UP000029914"/>
    </source>
</evidence>
<dbReference type="eggNOG" id="COG4122">
    <property type="taxonomic scope" value="Bacteria"/>
</dbReference>
<name>A0A097IF74_9CORY</name>
<dbReference type="Proteomes" id="UP000029914">
    <property type="component" value="Chromosome"/>
</dbReference>
<gene>
    <name evidence="4" type="ORF">CDOO_05640</name>
</gene>
<evidence type="ECO:0000256" key="1">
    <source>
        <dbReference type="ARBA" id="ARBA00022603"/>
    </source>
</evidence>
<keyword evidence="5" id="KW-1185">Reference proteome</keyword>
<dbReference type="STRING" id="558173.CDOO_05640"/>
<evidence type="ECO:0000313" key="4">
    <source>
        <dbReference type="EMBL" id="AIT60792.1"/>
    </source>
</evidence>
<evidence type="ECO:0000256" key="3">
    <source>
        <dbReference type="ARBA" id="ARBA00022691"/>
    </source>
</evidence>
<dbReference type="PROSITE" id="PS51682">
    <property type="entry name" value="SAM_OMT_I"/>
    <property type="match status" value="1"/>
</dbReference>
<dbReference type="InterPro" id="IPR002935">
    <property type="entry name" value="SAM_O-MeTrfase"/>
</dbReference>
<dbReference type="SUPFAM" id="SSF53335">
    <property type="entry name" value="S-adenosyl-L-methionine-dependent methyltransferases"/>
    <property type="match status" value="1"/>
</dbReference>
<keyword evidence="2 4" id="KW-0808">Transferase</keyword>
<evidence type="ECO:0000256" key="2">
    <source>
        <dbReference type="ARBA" id="ARBA00022679"/>
    </source>
</evidence>
<organism evidence="4 5">
    <name type="scientific">Corynebacterium doosanense CAU 212 = DSM 45436</name>
    <dbReference type="NCBI Taxonomy" id="558173"/>
    <lineage>
        <taxon>Bacteria</taxon>
        <taxon>Bacillati</taxon>
        <taxon>Actinomycetota</taxon>
        <taxon>Actinomycetes</taxon>
        <taxon>Mycobacteriales</taxon>
        <taxon>Corynebacteriaceae</taxon>
        <taxon>Corynebacterium</taxon>
    </lineage>
</organism>
<sequence>MTDTANAATAAQTEYILATTLPDEVMRETRDDATEFGLEAPDEITGQLISTLAAVGSASKSSGAVLITPAAGVVGLYALRGLGERQTVTCIDPEAEHQTHAKEAFRSAGFSPSRARLLPSRPLDVLGRLAGGSYHLVYVDVSPLDLPAALEAAVPLLTVGGSIMVVNSLLDGTIADSTRRDRDTAGAREADELALSLENMVVSRLPLGGGVTLLTRGA</sequence>
<keyword evidence="3" id="KW-0949">S-adenosyl-L-methionine</keyword>
<dbReference type="AlphaFoldDB" id="A0A097IF74"/>
<dbReference type="GO" id="GO:0032259">
    <property type="term" value="P:methylation"/>
    <property type="evidence" value="ECO:0007669"/>
    <property type="project" value="UniProtKB-KW"/>
</dbReference>
<protein>
    <submittedName>
        <fullName evidence="4">Methyltransferase</fullName>
    </submittedName>
</protein>
<accession>A0A097IF74</accession>
<dbReference type="Gene3D" id="3.40.50.150">
    <property type="entry name" value="Vaccinia Virus protein VP39"/>
    <property type="match status" value="1"/>
</dbReference>
<dbReference type="GO" id="GO:0008171">
    <property type="term" value="F:O-methyltransferase activity"/>
    <property type="evidence" value="ECO:0007669"/>
    <property type="project" value="InterPro"/>
</dbReference>
<keyword evidence="1 4" id="KW-0489">Methyltransferase</keyword>
<dbReference type="EMBL" id="CP006764">
    <property type="protein sequence ID" value="AIT60792.1"/>
    <property type="molecule type" value="Genomic_DNA"/>
</dbReference>
<dbReference type="OrthoDB" id="4774874at2"/>
<dbReference type="InterPro" id="IPR029063">
    <property type="entry name" value="SAM-dependent_MTases_sf"/>
</dbReference>
<dbReference type="Pfam" id="PF01596">
    <property type="entry name" value="Methyltransf_3"/>
    <property type="match status" value="1"/>
</dbReference>
<dbReference type="KEGG" id="cdo:CDOO_05640"/>
<dbReference type="RefSeq" id="WP_018022248.1">
    <property type="nucleotide sequence ID" value="NZ_AQUX01000006.1"/>
</dbReference>
<dbReference type="HOGENOM" id="CLU_067676_2_1_11"/>
<proteinExistence type="predicted"/>